<feature type="region of interest" description="Disordered" evidence="1">
    <location>
        <begin position="64"/>
        <end position="115"/>
    </location>
</feature>
<proteinExistence type="predicted"/>
<evidence type="ECO:0000256" key="1">
    <source>
        <dbReference type="SAM" id="MobiDB-lite"/>
    </source>
</evidence>
<comment type="caution">
    <text evidence="2">The sequence shown here is derived from an EMBL/GenBank/DDBJ whole genome shotgun (WGS) entry which is preliminary data.</text>
</comment>
<dbReference type="EMBL" id="JBHRZO010000033">
    <property type="protein sequence ID" value="MFC3847883.1"/>
    <property type="molecule type" value="Genomic_DNA"/>
</dbReference>
<feature type="non-terminal residue" evidence="2">
    <location>
        <position position="753"/>
    </location>
</feature>
<feature type="compositionally biased region" description="Low complexity" evidence="1">
    <location>
        <begin position="100"/>
        <end position="113"/>
    </location>
</feature>
<organism evidence="2 3">
    <name type="scientific">Helicobacter baculiformis</name>
    <dbReference type="NCBI Taxonomy" id="427351"/>
    <lineage>
        <taxon>Bacteria</taxon>
        <taxon>Pseudomonadati</taxon>
        <taxon>Campylobacterota</taxon>
        <taxon>Epsilonproteobacteria</taxon>
        <taxon>Campylobacterales</taxon>
        <taxon>Helicobacteraceae</taxon>
        <taxon>Helicobacter</taxon>
    </lineage>
</organism>
<evidence type="ECO:0000313" key="2">
    <source>
        <dbReference type="EMBL" id="MFC3847883.1"/>
    </source>
</evidence>
<dbReference type="Proteomes" id="UP001595783">
    <property type="component" value="Unassembled WGS sequence"/>
</dbReference>
<reference evidence="3" key="1">
    <citation type="journal article" date="2019" name="Int. J. Syst. Evol. Microbiol.">
        <title>The Global Catalogue of Microorganisms (GCM) 10K type strain sequencing project: providing services to taxonomists for standard genome sequencing and annotation.</title>
        <authorList>
            <consortium name="The Broad Institute Genomics Platform"/>
            <consortium name="The Broad Institute Genome Sequencing Center for Infectious Disease"/>
            <person name="Wu L."/>
            <person name="Ma J."/>
        </authorList>
    </citation>
    <scope>NUCLEOTIDE SEQUENCE [LARGE SCALE GENOMIC DNA]</scope>
    <source>
        <strain evidence="3">CCUG 53816</strain>
    </source>
</reference>
<feature type="compositionally biased region" description="Pro residues" evidence="1">
    <location>
        <begin position="67"/>
        <end position="81"/>
    </location>
</feature>
<evidence type="ECO:0000313" key="3">
    <source>
        <dbReference type="Proteomes" id="UP001595783"/>
    </source>
</evidence>
<protein>
    <submittedName>
        <fullName evidence="2">Uncharacterized protein</fullName>
    </submittedName>
</protein>
<name>A0ABV7ZH71_9HELI</name>
<accession>A0ABV7ZH71</accession>
<gene>
    <name evidence="2" type="ORF">ACFOPX_04975</name>
</gene>
<keyword evidence="3" id="KW-1185">Reference proteome</keyword>
<sequence>MATLDFAKLRADGVSQRQVLDFVRQHENNFNYDALDAFYKQKGLDDQERTQALMADLEGFKEFSFTPQPPQVKPTPPPQPPLKASFEQASQSEPMDMPPAQAHTEAAQSAASKSKQEELGYHALVHKALKDKVPYEKLPKEVRRYLTDAGFKELSLVDSILHPLEFFSWDHGKRAYTQEGIRASILQVKDVKDLTPEQKRQIYRDRSLGTSVWNSLFTDAQEDLKEYQEQIKGRYLTADVQKAMSLYNNVAQDMLEMVFSDDPKVRARYQEGAQALVKGLGFDEARFDPKGAMYVLKDGQAFKVNEGFFDNFKTIIAGNAFSLVGSLIGSSVGGALKGSRGGVGGMVVGGALGAFAGGGVDAMLTNFILDRAQNFKETLKHMRQEGVLSVVGDVAFLGGREALKRAPGALGNLIHYIPITGRIQRALDGNAKAAQSLIAQVYTPEQEEALKAFAKQFGGGVNLSNPPSALRQSFTKHFGEDSPMLKGFDRVHEILALPSSNERQEAFIRAIRADESGNLSAFLSEVAHSSMRAHGTLKSILNKTTAHLAQELNALKLKGGDVKAIFEDLDKGTQQSYQDAMDRVLAQALNSEARVKLNSAPLEHFKAELAESGLSSEAKPFIKALEGRIYSPQGVNFTQLNNALKMLNSYHKHTQDPHLRDHIQRAFEGFVRQDIKEGINRLLEKTPPALMDKYKELYHTALSDYATMKQVMKDVKKLGLRDALKSEQEGLEALLSYAKGQGDRLDNLSKITQ</sequence>